<dbReference type="InterPro" id="IPR000160">
    <property type="entry name" value="GGDEF_dom"/>
</dbReference>
<proteinExistence type="predicted"/>
<evidence type="ECO:0000256" key="1">
    <source>
        <dbReference type="SAM" id="Phobius"/>
    </source>
</evidence>
<name>A0A1X6Y408_9RHOB</name>
<dbReference type="Pfam" id="PF00990">
    <property type="entry name" value="GGDEF"/>
    <property type="match status" value="1"/>
</dbReference>
<gene>
    <name evidence="4" type="primary">cph2_1</name>
    <name evidence="4" type="ORF">ROG8370_00105</name>
</gene>
<feature type="domain" description="EAL" evidence="2">
    <location>
        <begin position="322"/>
        <end position="571"/>
    </location>
</feature>
<dbReference type="InterPro" id="IPR043128">
    <property type="entry name" value="Rev_trsase/Diguanyl_cyclase"/>
</dbReference>
<sequence>MAPVFYFYFGYEYARGSSSAQAKVSSRSVSQIIGRNPQMWQFESLRLNEILDGHEKTEIRRLYDIDGALVTEVGNSALPGPMITTTAPVFDAGIKAGTLEITQSLRPLVERSLVVFLFSSLIGTLIFLAMRTLPLGVLRRAMDHASFLASHDPLTKLPNRTLFNDWLDNAAVDTEHREQPLAVLCLDLDHFKDVNDTLGHAAGDDLLKQATARIKALLEHNDFLARLGGDEFAIVQTTKDQPHRATQLASQIIAALARPFDLDGTEAYVGVSVGITIQNGDEQITAATLLKQADLALYRAKGKCRGSLQFFAEHMNQQLLIRKQLEGDLRRAIPEGQLELEFQPQVNLTSGKMVGVEALLRWNHPTKGRVPPDQFVHLAEETGLIIPIGDWVIRQACAQASDWPELKFAVNVSPIQFRQGNIIETVRSALDTEGIDPNRLEIEITEGILLQNTEETIAILSELKAMGVRIAMDDFGTGYSSLNYLRRIEFDKIKIDQSFIAGLGRSTEADCIIQAVIDLGASLGMTSNAEGVETLAQARKLKQQGCKEVQGYFFGRPMPSTSIQELLVDHDWMMLAADDTHSRSTDNYPADVSRAGPINARGDPPAARVPAPVVQGRCPDQARRRAPLGSNGGSCRMRALCGRPSTITSTSSPGAAPLT</sequence>
<evidence type="ECO:0000313" key="4">
    <source>
        <dbReference type="EMBL" id="SLN09871.1"/>
    </source>
</evidence>
<dbReference type="Gene3D" id="3.20.20.450">
    <property type="entry name" value="EAL domain"/>
    <property type="match status" value="1"/>
</dbReference>
<keyword evidence="1" id="KW-0812">Transmembrane</keyword>
<evidence type="ECO:0000259" key="2">
    <source>
        <dbReference type="PROSITE" id="PS50883"/>
    </source>
</evidence>
<protein>
    <submittedName>
        <fullName evidence="4">Phytochrome-like protein cph2</fullName>
    </submittedName>
</protein>
<keyword evidence="1" id="KW-0472">Membrane</keyword>
<evidence type="ECO:0000259" key="3">
    <source>
        <dbReference type="PROSITE" id="PS50887"/>
    </source>
</evidence>
<evidence type="ECO:0000313" key="5">
    <source>
        <dbReference type="Proteomes" id="UP000194012"/>
    </source>
</evidence>
<dbReference type="AlphaFoldDB" id="A0A1X6Y408"/>
<dbReference type="Gene3D" id="3.30.70.270">
    <property type="match status" value="1"/>
</dbReference>
<dbReference type="InterPro" id="IPR035919">
    <property type="entry name" value="EAL_sf"/>
</dbReference>
<reference evidence="5" key="1">
    <citation type="submission" date="2017-03" db="EMBL/GenBank/DDBJ databases">
        <authorList>
            <person name="Rodrigo-Torres L."/>
            <person name="Arahal R.D."/>
            <person name="Lucena T."/>
        </authorList>
    </citation>
    <scope>NUCLEOTIDE SEQUENCE [LARGE SCALE GENOMIC DNA]</scope>
    <source>
        <strain evidence="5">CECT 8370</strain>
    </source>
</reference>
<dbReference type="CDD" id="cd01948">
    <property type="entry name" value="EAL"/>
    <property type="match status" value="1"/>
</dbReference>
<feature type="transmembrane region" description="Helical" evidence="1">
    <location>
        <begin position="113"/>
        <end position="130"/>
    </location>
</feature>
<dbReference type="PANTHER" id="PTHR44757">
    <property type="entry name" value="DIGUANYLATE CYCLASE DGCP"/>
    <property type="match status" value="1"/>
</dbReference>
<dbReference type="InterPro" id="IPR001633">
    <property type="entry name" value="EAL_dom"/>
</dbReference>
<dbReference type="PROSITE" id="PS50883">
    <property type="entry name" value="EAL"/>
    <property type="match status" value="1"/>
</dbReference>
<dbReference type="CDD" id="cd01949">
    <property type="entry name" value="GGDEF"/>
    <property type="match status" value="1"/>
</dbReference>
<dbReference type="SUPFAM" id="SSF55073">
    <property type="entry name" value="Nucleotide cyclase"/>
    <property type="match status" value="1"/>
</dbReference>
<organism evidence="4 5">
    <name type="scientific">Roseovarius gaetbuli</name>
    <dbReference type="NCBI Taxonomy" id="1356575"/>
    <lineage>
        <taxon>Bacteria</taxon>
        <taxon>Pseudomonadati</taxon>
        <taxon>Pseudomonadota</taxon>
        <taxon>Alphaproteobacteria</taxon>
        <taxon>Rhodobacterales</taxon>
        <taxon>Roseobacteraceae</taxon>
        <taxon>Roseovarius</taxon>
    </lineage>
</organism>
<dbReference type="SMART" id="SM00052">
    <property type="entry name" value="EAL"/>
    <property type="match status" value="1"/>
</dbReference>
<dbReference type="EMBL" id="FWFJ01000001">
    <property type="protein sequence ID" value="SLN09871.1"/>
    <property type="molecule type" value="Genomic_DNA"/>
</dbReference>
<dbReference type="SUPFAM" id="SSF141868">
    <property type="entry name" value="EAL domain-like"/>
    <property type="match status" value="1"/>
</dbReference>
<keyword evidence="1" id="KW-1133">Transmembrane helix</keyword>
<dbReference type="SMART" id="SM00267">
    <property type="entry name" value="GGDEF"/>
    <property type="match status" value="1"/>
</dbReference>
<dbReference type="Proteomes" id="UP000194012">
    <property type="component" value="Unassembled WGS sequence"/>
</dbReference>
<dbReference type="InterPro" id="IPR052155">
    <property type="entry name" value="Biofilm_reg_signaling"/>
</dbReference>
<dbReference type="PANTHER" id="PTHR44757:SF10">
    <property type="entry name" value="MEMBRANE PROTEIN"/>
    <property type="match status" value="1"/>
</dbReference>
<keyword evidence="5" id="KW-1185">Reference proteome</keyword>
<dbReference type="NCBIfam" id="TIGR00254">
    <property type="entry name" value="GGDEF"/>
    <property type="match status" value="1"/>
</dbReference>
<accession>A0A1X6Y408</accession>
<feature type="domain" description="GGDEF" evidence="3">
    <location>
        <begin position="179"/>
        <end position="313"/>
    </location>
</feature>
<dbReference type="InterPro" id="IPR029787">
    <property type="entry name" value="Nucleotide_cyclase"/>
</dbReference>
<dbReference type="PROSITE" id="PS50887">
    <property type="entry name" value="GGDEF"/>
    <property type="match status" value="1"/>
</dbReference>
<dbReference type="Pfam" id="PF00563">
    <property type="entry name" value="EAL"/>
    <property type="match status" value="1"/>
</dbReference>